<keyword evidence="6 12" id="KW-0460">Magnesium</keyword>
<dbReference type="InterPro" id="IPR045861">
    <property type="entry name" value="CorA_cytoplasmic_dom"/>
</dbReference>
<protein>
    <recommendedName>
        <fullName evidence="12">Magnesium transport protein CorA</fullName>
    </recommendedName>
</protein>
<keyword evidence="5 12" id="KW-0812">Transmembrane</keyword>
<dbReference type="SUPFAM" id="SSF143865">
    <property type="entry name" value="CorA soluble domain-like"/>
    <property type="match status" value="1"/>
</dbReference>
<comment type="catalytic activity">
    <reaction evidence="10">
        <text>Mg(2+)(in) = Mg(2+)(out)</text>
        <dbReference type="Rhea" id="RHEA:29827"/>
        <dbReference type="ChEBI" id="CHEBI:18420"/>
    </reaction>
</comment>
<dbReference type="GO" id="GO:0005886">
    <property type="term" value="C:plasma membrane"/>
    <property type="evidence" value="ECO:0007669"/>
    <property type="project" value="UniProtKB-SubCell"/>
</dbReference>
<dbReference type="GO" id="GO:0015087">
    <property type="term" value="F:cobalt ion transmembrane transporter activity"/>
    <property type="evidence" value="ECO:0007669"/>
    <property type="project" value="UniProtKB-UniRule"/>
</dbReference>
<evidence type="ECO:0000313" key="14">
    <source>
        <dbReference type="Proteomes" id="UP000431092"/>
    </source>
</evidence>
<feature type="transmembrane region" description="Helical" evidence="12">
    <location>
        <begin position="268"/>
        <end position="286"/>
    </location>
</feature>
<dbReference type="GO" id="GO:0050897">
    <property type="term" value="F:cobalt ion binding"/>
    <property type="evidence" value="ECO:0007669"/>
    <property type="project" value="TreeGrafter"/>
</dbReference>
<keyword evidence="8 12" id="KW-0406">Ion transport</keyword>
<evidence type="ECO:0000256" key="4">
    <source>
        <dbReference type="ARBA" id="ARBA00022475"/>
    </source>
</evidence>
<evidence type="ECO:0000256" key="11">
    <source>
        <dbReference type="ARBA" id="ARBA00045497"/>
    </source>
</evidence>
<dbReference type="FunFam" id="1.20.58.340:FF:000004">
    <property type="entry name" value="Magnesium transport protein CorA"/>
    <property type="match status" value="1"/>
</dbReference>
<comment type="function">
    <text evidence="11">Mediates influx of magnesium ions. Alternates between open and closed states. Activated by low cytoplasmic Mg(2+) levels. Inactive when cytoplasmic Mg(2+) levels are high.</text>
</comment>
<comment type="similarity">
    <text evidence="2 12">Belongs to the CorA metal ion transporter (MIT) (TC 1.A.35) family.</text>
</comment>
<dbReference type="EMBL" id="WLVL01000021">
    <property type="protein sequence ID" value="MTB71459.1"/>
    <property type="molecule type" value="Genomic_DNA"/>
</dbReference>
<dbReference type="PANTHER" id="PTHR46494">
    <property type="entry name" value="CORA FAMILY METAL ION TRANSPORTER (EUROFUNG)"/>
    <property type="match status" value="1"/>
</dbReference>
<evidence type="ECO:0000256" key="5">
    <source>
        <dbReference type="ARBA" id="ARBA00022692"/>
    </source>
</evidence>
<dbReference type="Gene3D" id="1.20.58.340">
    <property type="entry name" value="Magnesium transport protein CorA, transmembrane region"/>
    <property type="match status" value="2"/>
</dbReference>
<dbReference type="InterPro" id="IPR045863">
    <property type="entry name" value="CorA_TM1_TM2"/>
</dbReference>
<dbReference type="CDD" id="cd12830">
    <property type="entry name" value="MtCorA-like"/>
    <property type="match status" value="1"/>
</dbReference>
<dbReference type="RefSeq" id="WP_311966449.1">
    <property type="nucleotide sequence ID" value="NZ_WLVL01000021.1"/>
</dbReference>
<dbReference type="InterPro" id="IPR004488">
    <property type="entry name" value="Mg/Co-transport_prot_CorA"/>
</dbReference>
<keyword evidence="9 12" id="KW-0472">Membrane</keyword>
<keyword evidence="14" id="KW-1185">Reference proteome</keyword>
<dbReference type="InterPro" id="IPR002523">
    <property type="entry name" value="MgTranspt_CorA/ZnTranspt_ZntB"/>
</dbReference>
<evidence type="ECO:0000313" key="13">
    <source>
        <dbReference type="EMBL" id="MTB71459.1"/>
    </source>
</evidence>
<dbReference type="Proteomes" id="UP000431092">
    <property type="component" value="Unassembled WGS sequence"/>
</dbReference>
<dbReference type="Pfam" id="PF01544">
    <property type="entry name" value="CorA"/>
    <property type="match status" value="1"/>
</dbReference>
<evidence type="ECO:0000256" key="8">
    <source>
        <dbReference type="ARBA" id="ARBA00023065"/>
    </source>
</evidence>
<evidence type="ECO:0000256" key="9">
    <source>
        <dbReference type="ARBA" id="ARBA00023136"/>
    </source>
</evidence>
<dbReference type="GO" id="GO:0000287">
    <property type="term" value="F:magnesium ion binding"/>
    <property type="evidence" value="ECO:0007669"/>
    <property type="project" value="TreeGrafter"/>
</dbReference>
<evidence type="ECO:0000256" key="12">
    <source>
        <dbReference type="RuleBase" id="RU362010"/>
    </source>
</evidence>
<name>A0A6I3IS03_9MICO</name>
<sequence>MIVDQALYRHGRRMPCGDLSEELAALRDRADDGFLWIGLKDPTDEEFALVNDELGLHPLAVEDALTGEQRAKLDIYDDTIFMVVKTLRYVERTSDVETGEVMLFIGDKFALTVRSGEANPLAGVRARLELAPEHLAHGPAAVLYSVLDSIVDNYLVIDAELDDDLDRIERDIFGGAKGDHASEIYELKREVLEFKRASVPLAEPVRRLAKDRSVPVVHKAARPFFADVLDHLLKVNDHVESYDRLLTDVLNAHLAQIGVKQNEDMRKISAWAAIGVLPTMIAGIYGQNFEYMPELKASVDVGGHEFYYGYFVVMALMVTGCTFLYRRFKRSGWL</sequence>
<keyword evidence="3 12" id="KW-0813">Transport</keyword>
<dbReference type="NCBIfam" id="TIGR00383">
    <property type="entry name" value="corA"/>
    <property type="match status" value="1"/>
</dbReference>
<evidence type="ECO:0000256" key="1">
    <source>
        <dbReference type="ARBA" id="ARBA00004651"/>
    </source>
</evidence>
<comment type="subcellular location">
    <subcellularLocation>
        <location evidence="1">Cell membrane</location>
        <topology evidence="1">Multi-pass membrane protein</topology>
    </subcellularLocation>
    <subcellularLocation>
        <location evidence="12">Membrane</location>
        <topology evidence="12">Multi-pass membrane protein</topology>
    </subcellularLocation>
</comment>
<dbReference type="GO" id="GO:0015095">
    <property type="term" value="F:magnesium ion transmembrane transporter activity"/>
    <property type="evidence" value="ECO:0007669"/>
    <property type="project" value="UniProtKB-UniRule"/>
</dbReference>
<dbReference type="PANTHER" id="PTHR46494:SF1">
    <property type="entry name" value="CORA FAMILY METAL ION TRANSPORTER (EUROFUNG)"/>
    <property type="match status" value="1"/>
</dbReference>
<gene>
    <name evidence="12 13" type="primary">corA</name>
    <name evidence="13" type="ORF">GGG17_05645</name>
</gene>
<reference evidence="13 14" key="1">
    <citation type="submission" date="2019-11" db="EMBL/GenBank/DDBJ databases">
        <title>Whole genome sequencing identifies a novel species of the genus Arsenicicoccus isolated from human blood.</title>
        <authorList>
            <person name="Jeong J.H."/>
            <person name="Kweon O.J."/>
            <person name="Kim H.R."/>
            <person name="Kim T.-H."/>
            <person name="Ha S.-M."/>
            <person name="Lee M.-K."/>
        </authorList>
    </citation>
    <scope>NUCLEOTIDE SEQUENCE [LARGE SCALE GENOMIC DNA]</scope>
    <source>
        <strain evidence="13 14">MKL-02</strain>
    </source>
</reference>
<dbReference type="Gene3D" id="3.30.460.20">
    <property type="entry name" value="CorA soluble domain-like"/>
    <property type="match status" value="1"/>
</dbReference>
<evidence type="ECO:0000256" key="10">
    <source>
        <dbReference type="ARBA" id="ARBA00034269"/>
    </source>
</evidence>
<accession>A0A6I3IS03</accession>
<proteinExistence type="inferred from homology"/>
<evidence type="ECO:0000256" key="2">
    <source>
        <dbReference type="ARBA" id="ARBA00009765"/>
    </source>
</evidence>
<keyword evidence="7 12" id="KW-1133">Transmembrane helix</keyword>
<evidence type="ECO:0000256" key="7">
    <source>
        <dbReference type="ARBA" id="ARBA00022989"/>
    </source>
</evidence>
<dbReference type="AlphaFoldDB" id="A0A6I3IS03"/>
<evidence type="ECO:0000256" key="3">
    <source>
        <dbReference type="ARBA" id="ARBA00022448"/>
    </source>
</evidence>
<keyword evidence="4 12" id="KW-1003">Cell membrane</keyword>
<comment type="caution">
    <text evidence="13">The sequence shown here is derived from an EMBL/GenBank/DDBJ whole genome shotgun (WGS) entry which is preliminary data.</text>
</comment>
<organism evidence="13 14">
    <name type="scientific">Arsenicicoccus cauae</name>
    <dbReference type="NCBI Taxonomy" id="2663847"/>
    <lineage>
        <taxon>Bacteria</taxon>
        <taxon>Bacillati</taxon>
        <taxon>Actinomycetota</taxon>
        <taxon>Actinomycetes</taxon>
        <taxon>Micrococcales</taxon>
        <taxon>Intrasporangiaceae</taxon>
        <taxon>Arsenicicoccus</taxon>
    </lineage>
</organism>
<evidence type="ECO:0000256" key="6">
    <source>
        <dbReference type="ARBA" id="ARBA00022842"/>
    </source>
</evidence>
<dbReference type="SUPFAM" id="SSF144083">
    <property type="entry name" value="Magnesium transport protein CorA, transmembrane region"/>
    <property type="match status" value="1"/>
</dbReference>
<feature type="transmembrane region" description="Helical" evidence="12">
    <location>
        <begin position="306"/>
        <end position="325"/>
    </location>
</feature>